<evidence type="ECO:0000313" key="1">
    <source>
        <dbReference type="EMBL" id="GAH38439.1"/>
    </source>
</evidence>
<protein>
    <submittedName>
        <fullName evidence="1">Uncharacterized protein</fullName>
    </submittedName>
</protein>
<feature type="non-terminal residue" evidence="1">
    <location>
        <position position="1"/>
    </location>
</feature>
<dbReference type="SUPFAM" id="SSF49785">
    <property type="entry name" value="Galactose-binding domain-like"/>
    <property type="match status" value="1"/>
</dbReference>
<dbReference type="EMBL" id="BARU01010879">
    <property type="protein sequence ID" value="GAH38439.1"/>
    <property type="molecule type" value="Genomic_DNA"/>
</dbReference>
<name>X1GA34_9ZZZZ</name>
<reference evidence="1" key="1">
    <citation type="journal article" date="2014" name="Front. Microbiol.">
        <title>High frequency of phylogenetically diverse reductive dehalogenase-homologous genes in deep subseafloor sedimentary metagenomes.</title>
        <authorList>
            <person name="Kawai M."/>
            <person name="Futagami T."/>
            <person name="Toyoda A."/>
            <person name="Takaki Y."/>
            <person name="Nishi S."/>
            <person name="Hori S."/>
            <person name="Arai W."/>
            <person name="Tsubouchi T."/>
            <person name="Morono Y."/>
            <person name="Uchiyama I."/>
            <person name="Ito T."/>
            <person name="Fujiyama A."/>
            <person name="Inagaki F."/>
            <person name="Takami H."/>
        </authorList>
    </citation>
    <scope>NUCLEOTIDE SEQUENCE</scope>
    <source>
        <strain evidence="1">Expedition CK06-06</strain>
    </source>
</reference>
<dbReference type="AlphaFoldDB" id="X1GA34"/>
<comment type="caution">
    <text evidence="1">The sequence shown here is derived from an EMBL/GenBank/DDBJ whole genome shotgun (WGS) entry which is preliminary data.</text>
</comment>
<organism evidence="1">
    <name type="scientific">marine sediment metagenome</name>
    <dbReference type="NCBI Taxonomy" id="412755"/>
    <lineage>
        <taxon>unclassified sequences</taxon>
        <taxon>metagenomes</taxon>
        <taxon>ecological metagenomes</taxon>
    </lineage>
</organism>
<sequence length="272" mass="28584">YIVLGACGFDTDTTRFADNEVLSYDGGSIKVNYPNTIANLSVSAATIAFNNADPDTITDTGSGFGSFDDGDIVEVYGSKYNDGIYWVATAAAGTLTLHANESLIAETLGNTITIVRRGIGDLVRNGGFVANTNGWTAGAGATLASIAGGQVGNCLRVTCDGTPNRYGYQNITGLTIGKIYTVHVYFEKGTATAGYIKIGTTEDGAEYKSWTGLTDAGMEPYTHTFKAIATNVYITLGSEEANLNALFDEASLYEITPCCTGVNTVALDGWLI</sequence>
<gene>
    <name evidence="1" type="ORF">S03H2_20604</name>
</gene>
<proteinExistence type="predicted"/>
<dbReference type="Gene3D" id="2.60.120.260">
    <property type="entry name" value="Galactose-binding domain-like"/>
    <property type="match status" value="1"/>
</dbReference>
<accession>X1GA34</accession>
<dbReference type="InterPro" id="IPR008979">
    <property type="entry name" value="Galactose-bd-like_sf"/>
</dbReference>